<name>A0A427AZ04_ENSVE</name>
<proteinExistence type="predicted"/>
<sequence length="102" mass="11360">MLRKGTTDLTLTTLPMVAQPAAEEQHTHDRVGVEIDVARLTVRRTAAAVPPDAVAISSHIWGRYCLLRPYSGVVLLSRYRVRIRKSTRSFEPNQESVTLGTC</sequence>
<organism evidence="1 2">
    <name type="scientific">Ensete ventricosum</name>
    <name type="common">Abyssinian banana</name>
    <name type="synonym">Musa ensete</name>
    <dbReference type="NCBI Taxonomy" id="4639"/>
    <lineage>
        <taxon>Eukaryota</taxon>
        <taxon>Viridiplantae</taxon>
        <taxon>Streptophyta</taxon>
        <taxon>Embryophyta</taxon>
        <taxon>Tracheophyta</taxon>
        <taxon>Spermatophyta</taxon>
        <taxon>Magnoliopsida</taxon>
        <taxon>Liliopsida</taxon>
        <taxon>Zingiberales</taxon>
        <taxon>Musaceae</taxon>
        <taxon>Ensete</taxon>
    </lineage>
</organism>
<reference evidence="1 2" key="1">
    <citation type="journal article" date="2014" name="Agronomy (Basel)">
        <title>A Draft Genome Sequence for Ensete ventricosum, the Drought-Tolerant Tree Against Hunger.</title>
        <authorList>
            <person name="Harrison J."/>
            <person name="Moore K.A."/>
            <person name="Paszkiewicz K."/>
            <person name="Jones T."/>
            <person name="Grant M."/>
            <person name="Ambacheew D."/>
            <person name="Muzemil S."/>
            <person name="Studholme D.J."/>
        </authorList>
    </citation>
    <scope>NUCLEOTIDE SEQUENCE [LARGE SCALE GENOMIC DNA]</scope>
</reference>
<dbReference type="Proteomes" id="UP000287651">
    <property type="component" value="Unassembled WGS sequence"/>
</dbReference>
<accession>A0A427AZ04</accession>
<comment type="caution">
    <text evidence="1">The sequence shown here is derived from an EMBL/GenBank/DDBJ whole genome shotgun (WGS) entry which is preliminary data.</text>
</comment>
<evidence type="ECO:0000313" key="1">
    <source>
        <dbReference type="EMBL" id="RRT81489.1"/>
    </source>
</evidence>
<dbReference type="AlphaFoldDB" id="A0A427AZ04"/>
<gene>
    <name evidence="1" type="ORF">B296_00001019</name>
</gene>
<protein>
    <submittedName>
        <fullName evidence="1">Uncharacterized protein</fullName>
    </submittedName>
</protein>
<dbReference type="EMBL" id="AMZH03000900">
    <property type="protein sequence ID" value="RRT81489.1"/>
    <property type="molecule type" value="Genomic_DNA"/>
</dbReference>
<evidence type="ECO:0000313" key="2">
    <source>
        <dbReference type="Proteomes" id="UP000287651"/>
    </source>
</evidence>